<feature type="compositionally biased region" description="Basic and acidic residues" evidence="1">
    <location>
        <begin position="54"/>
        <end position="66"/>
    </location>
</feature>
<proteinExistence type="predicted"/>
<feature type="compositionally biased region" description="Basic residues" evidence="1">
    <location>
        <begin position="279"/>
        <end position="294"/>
    </location>
</feature>
<evidence type="ECO:0000256" key="1">
    <source>
        <dbReference type="SAM" id="MobiDB-lite"/>
    </source>
</evidence>
<feature type="region of interest" description="Disordered" evidence="1">
    <location>
        <begin position="1"/>
        <end position="74"/>
    </location>
</feature>
<sequence>MSVKPASEKKIEPRKAEEPSEKSSEDKEDVYDFKFDLNDTKEKAPKKKPRRRNVNKEKGKTTERITRQKVTAKRSRKIIEPKIDANPVEIVQIDSSVEFVVATTSTKKNNLKKIETNKDIQTLKESVNKNIAKEQDRKENTIVITSPPNKTEDVQPFRPKNIFNNKTLSKGHDSTLRSTVLMKTLSPIQKTTSTFDFGSPWRPPISMFSTTKHFIQSTPYNETQTFETKKRNKEIKKKSMETSKKNMEPNKNMESNKENMEIDKENIDMNKKNIGRRDKERRKKSVSPRKKHAIQKKLPISENQIPQKLRATVAKKAVVPPAPARISLGEIKNVLLNNNVNSDNKQTVEPTVTIEHTEVNKSLVEQKKKKIVDFIDFSDTFDMLSESEKTSNVGNDVPLFMDLEPSHFAKPPQHSYRRKRAVKFDFSEDSIEEENVKLQPKKKKLTKSEKEHEKKINEWIKTVNTTFQEIEEYDLVIE</sequence>
<feature type="compositionally biased region" description="Basic and acidic residues" evidence="1">
    <location>
        <begin position="254"/>
        <end position="278"/>
    </location>
</feature>
<evidence type="ECO:0000313" key="2">
    <source>
        <dbReference type="EMBL" id="KYQ47367.1"/>
    </source>
</evidence>
<dbReference type="Proteomes" id="UP000075809">
    <property type="component" value="Unassembled WGS sequence"/>
</dbReference>
<name>A0A151WHS2_9HYME</name>
<feature type="region of interest" description="Disordered" evidence="1">
    <location>
        <begin position="220"/>
        <end position="294"/>
    </location>
</feature>
<accession>A0A151WHS2</accession>
<feature type="compositionally biased region" description="Basic and acidic residues" evidence="1">
    <location>
        <begin position="237"/>
        <end position="248"/>
    </location>
</feature>
<evidence type="ECO:0000313" key="3">
    <source>
        <dbReference type="Proteomes" id="UP000075809"/>
    </source>
</evidence>
<feature type="compositionally biased region" description="Basic and acidic residues" evidence="1">
    <location>
        <begin position="1"/>
        <end position="43"/>
    </location>
</feature>
<reference evidence="2 3" key="1">
    <citation type="submission" date="2015-09" db="EMBL/GenBank/DDBJ databases">
        <title>Trachymyrmex zeteki WGS genome.</title>
        <authorList>
            <person name="Nygaard S."/>
            <person name="Hu H."/>
            <person name="Boomsma J."/>
            <person name="Zhang G."/>
        </authorList>
    </citation>
    <scope>NUCLEOTIDE SEQUENCE [LARGE SCALE GENOMIC DNA]</scope>
    <source>
        <strain evidence="2">Tzet28-1</strain>
        <tissue evidence="2">Whole body</tissue>
    </source>
</reference>
<keyword evidence="3" id="KW-1185">Reference proteome</keyword>
<protein>
    <submittedName>
        <fullName evidence="2">Uncharacterized protein</fullName>
    </submittedName>
</protein>
<dbReference type="STRING" id="64791.A0A151WHS2"/>
<dbReference type="AlphaFoldDB" id="A0A151WHS2"/>
<organism evidence="2 3">
    <name type="scientific">Mycetomoellerius zeteki</name>
    <dbReference type="NCBI Taxonomy" id="64791"/>
    <lineage>
        <taxon>Eukaryota</taxon>
        <taxon>Metazoa</taxon>
        <taxon>Ecdysozoa</taxon>
        <taxon>Arthropoda</taxon>
        <taxon>Hexapoda</taxon>
        <taxon>Insecta</taxon>
        <taxon>Pterygota</taxon>
        <taxon>Neoptera</taxon>
        <taxon>Endopterygota</taxon>
        <taxon>Hymenoptera</taxon>
        <taxon>Apocrita</taxon>
        <taxon>Aculeata</taxon>
        <taxon>Formicoidea</taxon>
        <taxon>Formicidae</taxon>
        <taxon>Myrmicinae</taxon>
        <taxon>Mycetomoellerius</taxon>
    </lineage>
</organism>
<dbReference type="EMBL" id="KQ983112">
    <property type="protein sequence ID" value="KYQ47367.1"/>
    <property type="molecule type" value="Genomic_DNA"/>
</dbReference>
<feature type="compositionally biased region" description="Basic residues" evidence="1">
    <location>
        <begin position="44"/>
        <end position="53"/>
    </location>
</feature>
<gene>
    <name evidence="2" type="ORF">ALC60_13624</name>
</gene>